<sequence>MNAYDYDNSCRITGNLPGLYHYGVGKHLTVTAEGGGKFSGYDYDEGCLFNMTVSGTSALIYDYGDGNYFRYST</sequence>
<reference evidence="1" key="1">
    <citation type="submission" date="2022-11" db="EMBL/GenBank/DDBJ databases">
        <title>Biodiversity and phylogenetic relationships of bacteria.</title>
        <authorList>
            <person name="Machado R.A.R."/>
            <person name="Bhat A."/>
            <person name="Loulou A."/>
            <person name="Kallel S."/>
        </authorList>
    </citation>
    <scope>NUCLEOTIDE SEQUENCE</scope>
    <source>
        <strain evidence="1">K-TC2</strain>
    </source>
</reference>
<dbReference type="EMBL" id="JAPKNK010000003">
    <property type="protein sequence ID" value="MCX5569616.1"/>
    <property type="molecule type" value="Genomic_DNA"/>
</dbReference>
<protein>
    <submittedName>
        <fullName evidence="1">Uncharacterized protein</fullName>
    </submittedName>
</protein>
<evidence type="ECO:0000313" key="2">
    <source>
        <dbReference type="Proteomes" id="UP001144805"/>
    </source>
</evidence>
<comment type="caution">
    <text evidence="1">The sequence shown here is derived from an EMBL/GenBank/DDBJ whole genome shotgun (WGS) entry which is preliminary data.</text>
</comment>
<name>A0A9X3ILJ8_9HYPH</name>
<dbReference type="AlphaFoldDB" id="A0A9X3ILJ8"/>
<evidence type="ECO:0000313" key="1">
    <source>
        <dbReference type="EMBL" id="MCX5569616.1"/>
    </source>
</evidence>
<proteinExistence type="predicted"/>
<organism evidence="1 2">
    <name type="scientific">Kaistia nematophila</name>
    <dbReference type="NCBI Taxonomy" id="2994654"/>
    <lineage>
        <taxon>Bacteria</taxon>
        <taxon>Pseudomonadati</taxon>
        <taxon>Pseudomonadota</taxon>
        <taxon>Alphaproteobacteria</taxon>
        <taxon>Hyphomicrobiales</taxon>
        <taxon>Kaistiaceae</taxon>
        <taxon>Kaistia</taxon>
    </lineage>
</organism>
<keyword evidence="2" id="KW-1185">Reference proteome</keyword>
<gene>
    <name evidence="1" type="ORF">OSH07_10475</name>
</gene>
<dbReference type="RefSeq" id="WP_266338577.1">
    <property type="nucleotide sequence ID" value="NZ_JAPKNK010000003.1"/>
</dbReference>
<dbReference type="Proteomes" id="UP001144805">
    <property type="component" value="Unassembled WGS sequence"/>
</dbReference>
<accession>A0A9X3ILJ8</accession>